<dbReference type="AlphaFoldDB" id="A0A4R6V283"/>
<dbReference type="Proteomes" id="UP000295281">
    <property type="component" value="Unassembled WGS sequence"/>
</dbReference>
<dbReference type="Gene3D" id="2.30.110.10">
    <property type="entry name" value="Electron Transport, Fmn-binding Protein, Chain A"/>
    <property type="match status" value="1"/>
</dbReference>
<evidence type="ECO:0000313" key="2">
    <source>
        <dbReference type="Proteomes" id="UP000295281"/>
    </source>
</evidence>
<name>A0A4R6V283_9ACTN</name>
<dbReference type="InterPro" id="IPR004378">
    <property type="entry name" value="F420H2_quin_Rdtase"/>
</dbReference>
<proteinExistence type="predicted"/>
<dbReference type="EMBL" id="SNYN01000006">
    <property type="protein sequence ID" value="TDQ52555.1"/>
    <property type="molecule type" value="Genomic_DNA"/>
</dbReference>
<dbReference type="OrthoDB" id="5186446at2"/>
<dbReference type="Pfam" id="PF04075">
    <property type="entry name" value="F420H2_quin_red"/>
    <property type="match status" value="1"/>
</dbReference>
<reference evidence="1 2" key="1">
    <citation type="submission" date="2019-03" db="EMBL/GenBank/DDBJ databases">
        <title>Genomic Encyclopedia of Type Strains, Phase IV (KMG-IV): sequencing the most valuable type-strain genomes for metagenomic binning, comparative biology and taxonomic classification.</title>
        <authorList>
            <person name="Goeker M."/>
        </authorList>
    </citation>
    <scope>NUCLEOTIDE SEQUENCE [LARGE SCALE GENOMIC DNA]</scope>
    <source>
        <strain evidence="1 2">DSM 46770</strain>
    </source>
</reference>
<organism evidence="1 2">
    <name type="scientific">Actinorugispora endophytica</name>
    <dbReference type="NCBI Taxonomy" id="1605990"/>
    <lineage>
        <taxon>Bacteria</taxon>
        <taxon>Bacillati</taxon>
        <taxon>Actinomycetota</taxon>
        <taxon>Actinomycetes</taxon>
        <taxon>Streptosporangiales</taxon>
        <taxon>Nocardiopsidaceae</taxon>
        <taxon>Actinorugispora</taxon>
    </lineage>
</organism>
<accession>A0A4R6V283</accession>
<comment type="caution">
    <text evidence="1">The sequence shown here is derived from an EMBL/GenBank/DDBJ whole genome shotgun (WGS) entry which is preliminary data.</text>
</comment>
<keyword evidence="2" id="KW-1185">Reference proteome</keyword>
<dbReference type="InterPro" id="IPR012349">
    <property type="entry name" value="Split_barrel_FMN-bd"/>
</dbReference>
<dbReference type="RefSeq" id="WP_133741448.1">
    <property type="nucleotide sequence ID" value="NZ_SNYN01000006.1"/>
</dbReference>
<evidence type="ECO:0000313" key="1">
    <source>
        <dbReference type="EMBL" id="TDQ52555.1"/>
    </source>
</evidence>
<protein>
    <submittedName>
        <fullName evidence="1">Deazaflavin-dependent oxidoreductase (Nitroreductase family)</fullName>
    </submittedName>
</protein>
<gene>
    <name evidence="1" type="ORF">EV190_106195</name>
</gene>
<dbReference type="GO" id="GO:0016491">
    <property type="term" value="F:oxidoreductase activity"/>
    <property type="evidence" value="ECO:0007669"/>
    <property type="project" value="InterPro"/>
</dbReference>
<sequence length="154" mass="17153">MEKGTKRFETTRLRRTANAVVGGFAKYGFGPRELRLLTTRGAKSGFLRTTPVSLVENTDGRFLVAPYGEVGWVRNIRKEGFATLRRGGWIELVSVVEVGPERAAPVLREYLDHPRAVVVGPYFRSGPESSVEDFEAEAAAHPVFEIMRSTTVRI</sequence>